<name>A0ABV2R4E6_9HYPH</name>
<sequence>MRLTLLALPIWTAVLLAGCQTHGGGDFCLVEKPWRISTAAYEALSKPQKQDFVAHNEFGEKHCGWKPSP</sequence>
<dbReference type="EMBL" id="JBEPSM010000004">
    <property type="protein sequence ID" value="MET4636138.1"/>
    <property type="molecule type" value="Genomic_DNA"/>
</dbReference>
<proteinExistence type="predicted"/>
<organism evidence="1 2">
    <name type="scientific">Kaistia defluvii</name>
    <dbReference type="NCBI Taxonomy" id="410841"/>
    <lineage>
        <taxon>Bacteria</taxon>
        <taxon>Pseudomonadati</taxon>
        <taxon>Pseudomonadota</taxon>
        <taxon>Alphaproteobacteria</taxon>
        <taxon>Hyphomicrobiales</taxon>
        <taxon>Kaistiaceae</taxon>
        <taxon>Kaistia</taxon>
    </lineage>
</organism>
<evidence type="ECO:0000313" key="2">
    <source>
        <dbReference type="Proteomes" id="UP001549321"/>
    </source>
</evidence>
<accession>A0ABV2R4E6</accession>
<reference evidence="1 2" key="1">
    <citation type="submission" date="2024-06" db="EMBL/GenBank/DDBJ databases">
        <title>Sorghum-associated microbial communities from plants grown in Nebraska, USA.</title>
        <authorList>
            <person name="Schachtman D."/>
        </authorList>
    </citation>
    <scope>NUCLEOTIDE SEQUENCE [LARGE SCALE GENOMIC DNA]</scope>
    <source>
        <strain evidence="1 2">3207</strain>
    </source>
</reference>
<evidence type="ECO:0000313" key="1">
    <source>
        <dbReference type="EMBL" id="MET4636138.1"/>
    </source>
</evidence>
<protein>
    <submittedName>
        <fullName evidence="1">Uncharacterized protein</fullName>
    </submittedName>
</protein>
<dbReference type="Proteomes" id="UP001549321">
    <property type="component" value="Unassembled WGS sequence"/>
</dbReference>
<gene>
    <name evidence="1" type="ORF">ABIE08_004096</name>
</gene>
<dbReference type="PROSITE" id="PS51257">
    <property type="entry name" value="PROKAR_LIPOPROTEIN"/>
    <property type="match status" value="1"/>
</dbReference>
<keyword evidence="2" id="KW-1185">Reference proteome</keyword>
<comment type="caution">
    <text evidence="1">The sequence shown here is derived from an EMBL/GenBank/DDBJ whole genome shotgun (WGS) entry which is preliminary data.</text>
</comment>